<dbReference type="PANTHER" id="PTHR38597">
    <property type="entry name" value="BLL3834 PROTEIN"/>
    <property type="match status" value="1"/>
</dbReference>
<keyword evidence="1" id="KW-0614">Plasmid</keyword>
<proteinExistence type="predicted"/>
<dbReference type="Pfam" id="PF05559">
    <property type="entry name" value="DUF763"/>
    <property type="match status" value="1"/>
</dbReference>
<evidence type="ECO:0000313" key="1">
    <source>
        <dbReference type="EMBL" id="ANL88692.1"/>
    </source>
</evidence>
<dbReference type="Proteomes" id="UP000078551">
    <property type="component" value="Plasmid pRphaN771e"/>
</dbReference>
<evidence type="ECO:0008006" key="3">
    <source>
        <dbReference type="Google" id="ProtNLM"/>
    </source>
</evidence>
<accession>A0ABN4QZV2</accession>
<keyword evidence="2" id="KW-1185">Reference proteome</keyword>
<dbReference type="InterPro" id="IPR008482">
    <property type="entry name" value="DUF763"/>
</dbReference>
<protein>
    <recommendedName>
        <fullName evidence="3">DUF763 domain-containing protein</fullName>
    </recommendedName>
</protein>
<dbReference type="PANTHER" id="PTHR38597:SF1">
    <property type="entry name" value="BLL3834 PROTEIN"/>
    <property type="match status" value="1"/>
</dbReference>
<gene>
    <name evidence="1" type="ORF">AMC81_PE00446</name>
</gene>
<name>A0ABN4QZV2_9HYPH</name>
<reference evidence="1 2" key="1">
    <citation type="submission" date="2015-11" db="EMBL/GenBank/DDBJ databases">
        <title>The limits of bacterial species coexistence and the symbiotic plasmid transference in sympatric Rhizobium populations.</title>
        <authorList>
            <person name="Perez-Carrascal O.M."/>
            <person name="VanInsberghe D."/>
            <person name="Juarez S."/>
            <person name="Polz M.F."/>
            <person name="Vinuesa P."/>
            <person name="Gonzalez V."/>
        </authorList>
    </citation>
    <scope>NUCLEOTIDE SEQUENCE [LARGE SCALE GENOMIC DNA]</scope>
    <source>
        <strain evidence="1 2">N771</strain>
        <plasmid evidence="1 2">pRphaN771e</plasmid>
    </source>
</reference>
<evidence type="ECO:0000313" key="2">
    <source>
        <dbReference type="Proteomes" id="UP000078551"/>
    </source>
</evidence>
<organism evidence="1 2">
    <name type="scientific">Rhizobium phaseoli</name>
    <dbReference type="NCBI Taxonomy" id="396"/>
    <lineage>
        <taxon>Bacteria</taxon>
        <taxon>Pseudomonadati</taxon>
        <taxon>Pseudomonadota</taxon>
        <taxon>Alphaproteobacteria</taxon>
        <taxon>Hyphomicrobiales</taxon>
        <taxon>Rhizobiaceae</taxon>
        <taxon>Rhizobium/Agrobacterium group</taxon>
        <taxon>Rhizobium</taxon>
    </lineage>
</organism>
<dbReference type="EMBL" id="CP013573">
    <property type="protein sequence ID" value="ANL88692.1"/>
    <property type="molecule type" value="Genomic_DNA"/>
</dbReference>
<dbReference type="RefSeq" id="WP_037145789.1">
    <property type="nucleotide sequence ID" value="NZ_CP013546.1"/>
</dbReference>
<sequence>MSQRAGSADLPLHGGRVPDWLGERMTRLGTLITEAIVHHYGRDEFLRRLAHPFWFQSFGAVMGMDWHSSGITTSVLGALKRGLKPRAGELGLHVCGGRGKHSRKTPQELVSIGERVGLDGEGLATTSRLIAKVDSAALQDGFDLYLHGFIIADDGHWVVVQQGMNGDRRQARRYHWLSEGLESFVDSPHAAIEGRNQGEIVNLADRRAERSRRGQLDLLATLGPDRIVREAAALQRAEQPEPEPADQPMLPHLIMPAHHDVRESDVNMSRLHGNLAAAADRGPADFQELLLVPGVGARTVKALAMVAEVVHGAPCRFSDPARFSIAHGGKDRHPFPVPLTVYDETIGVMKSAVLKGKLGREEELQALKRLDEQSRQMERYVTGPDLKEIIAGEFRQSADFGGRSVFGWEPPPAADD</sequence>
<geneLocation type="plasmid" evidence="1 2">
    <name>pRphaN771e</name>
</geneLocation>